<dbReference type="RefSeq" id="WP_114065314.1">
    <property type="nucleotide sequence ID" value="NZ_CP030850.1"/>
</dbReference>
<dbReference type="InterPro" id="IPR000073">
    <property type="entry name" value="AB_hydrolase_1"/>
</dbReference>
<dbReference type="PANTHER" id="PTHR10992:SF1086">
    <property type="entry name" value="AB HYDROLASE-1 DOMAIN-CONTAINING PROTEIN"/>
    <property type="match status" value="1"/>
</dbReference>
<dbReference type="Proteomes" id="UP000251993">
    <property type="component" value="Chromosome"/>
</dbReference>
<reference evidence="3 4" key="1">
    <citation type="submission" date="2018-07" db="EMBL/GenBank/DDBJ databases">
        <title>Genome sequencing of Runella.</title>
        <authorList>
            <person name="Baek M.-G."/>
            <person name="Yi H."/>
        </authorList>
    </citation>
    <scope>NUCLEOTIDE SEQUENCE [LARGE SCALE GENOMIC DNA]</scope>
    <source>
        <strain evidence="3 4">HYN0085</strain>
    </source>
</reference>
<accession>A0A344TD06</accession>
<dbReference type="OrthoDB" id="9112061at2"/>
<dbReference type="SUPFAM" id="SSF53474">
    <property type="entry name" value="alpha/beta-Hydrolases"/>
    <property type="match status" value="1"/>
</dbReference>
<keyword evidence="4" id="KW-1185">Reference proteome</keyword>
<evidence type="ECO:0000313" key="3">
    <source>
        <dbReference type="EMBL" id="AXE16527.1"/>
    </source>
</evidence>
<gene>
    <name evidence="3" type="ORF">DR864_01685</name>
</gene>
<dbReference type="InterPro" id="IPR029058">
    <property type="entry name" value="AB_hydrolase_fold"/>
</dbReference>
<dbReference type="GO" id="GO:0080030">
    <property type="term" value="F:methyl indole-3-acetate esterase activity"/>
    <property type="evidence" value="ECO:0007669"/>
    <property type="project" value="TreeGrafter"/>
</dbReference>
<dbReference type="PANTHER" id="PTHR10992">
    <property type="entry name" value="METHYLESTERASE FAMILY MEMBER"/>
    <property type="match status" value="1"/>
</dbReference>
<dbReference type="GO" id="GO:0080032">
    <property type="term" value="F:methyl jasmonate esterase activity"/>
    <property type="evidence" value="ECO:0007669"/>
    <property type="project" value="TreeGrafter"/>
</dbReference>
<dbReference type="InterPro" id="IPR045889">
    <property type="entry name" value="MES/HNL"/>
</dbReference>
<dbReference type="EMBL" id="CP030850">
    <property type="protein sequence ID" value="AXE16527.1"/>
    <property type="molecule type" value="Genomic_DNA"/>
</dbReference>
<name>A0A344TD06_9BACT</name>
<evidence type="ECO:0000256" key="1">
    <source>
        <dbReference type="SAM" id="SignalP"/>
    </source>
</evidence>
<dbReference type="Pfam" id="PF12697">
    <property type="entry name" value="Abhydrolase_6"/>
    <property type="match status" value="1"/>
</dbReference>
<dbReference type="KEGG" id="run:DR864_01685"/>
<keyword evidence="1" id="KW-0732">Signal</keyword>
<feature type="domain" description="AB hydrolase-1" evidence="2">
    <location>
        <begin position="29"/>
        <end position="262"/>
    </location>
</feature>
<feature type="chain" id="PRO_5016988363" description="AB hydrolase-1 domain-containing protein" evidence="1">
    <location>
        <begin position="21"/>
        <end position="267"/>
    </location>
</feature>
<dbReference type="Gene3D" id="3.40.50.1820">
    <property type="entry name" value="alpha/beta hydrolase"/>
    <property type="match status" value="1"/>
</dbReference>
<sequence>MMKKLLFLLTIVCLNPFCFAKKQSSQTYLLVHGAWHGAWCWNKVVPLLTAQGHKVVAIDLPGHGTDTTPPDDVTLDRYVSKVVDVAQQTGGKVVLVGHSMAGVVIAQAAEQLGLKKVSKLVFLDAFLPKNGDSVSSLAQLIEATLPKDTSRITIGKALIVAPNHKTSTFKPDLADVLFYHDCTDKDRQFAHQNLSRQAFAPLGTPVRLTDAVYGNIPKYYILCTESKDLDKTLLPTRVKCERVYRLKSSHSPFLSMPVELAALLQQI</sequence>
<feature type="signal peptide" evidence="1">
    <location>
        <begin position="1"/>
        <end position="20"/>
    </location>
</feature>
<organism evidence="3 4">
    <name type="scientific">Runella rosea</name>
    <dbReference type="NCBI Taxonomy" id="2259595"/>
    <lineage>
        <taxon>Bacteria</taxon>
        <taxon>Pseudomonadati</taxon>
        <taxon>Bacteroidota</taxon>
        <taxon>Cytophagia</taxon>
        <taxon>Cytophagales</taxon>
        <taxon>Spirosomataceae</taxon>
        <taxon>Runella</taxon>
    </lineage>
</organism>
<evidence type="ECO:0000313" key="4">
    <source>
        <dbReference type="Proteomes" id="UP000251993"/>
    </source>
</evidence>
<proteinExistence type="predicted"/>
<dbReference type="AlphaFoldDB" id="A0A344TD06"/>
<evidence type="ECO:0000259" key="2">
    <source>
        <dbReference type="Pfam" id="PF12697"/>
    </source>
</evidence>
<protein>
    <recommendedName>
        <fullName evidence="2">AB hydrolase-1 domain-containing protein</fullName>
    </recommendedName>
</protein>